<dbReference type="RefSeq" id="WP_146251616.1">
    <property type="nucleotide sequence ID" value="NZ_JACIBU010000001.1"/>
</dbReference>
<proteinExistence type="predicted"/>
<dbReference type="EMBL" id="JACIBU010000001">
    <property type="protein sequence ID" value="MBB3677614.1"/>
    <property type="molecule type" value="Genomic_DNA"/>
</dbReference>
<dbReference type="Proteomes" id="UP000580718">
    <property type="component" value="Unassembled WGS sequence"/>
</dbReference>
<feature type="region of interest" description="Disordered" evidence="1">
    <location>
        <begin position="1"/>
        <end position="22"/>
    </location>
</feature>
<sequence>MTSAAEQELRRSVGWTVTDPSPGRRTGRVLGGLLHAVSTVVTLGADAAQGARRPTWEAPADPDGYLDLGPVELRFPASARAREVRATRHDVWTTSAGAPPSRVPVRDWQVVAAVPADDAAHRDAAAGWQLTVTDGSTTGTLSGAWLALAWIGQLAGWPEPAPAP</sequence>
<comment type="caution">
    <text evidence="2">The sequence shown here is derived from an EMBL/GenBank/DDBJ whole genome shotgun (WGS) entry which is preliminary data.</text>
</comment>
<reference evidence="2 3" key="1">
    <citation type="submission" date="2020-08" db="EMBL/GenBank/DDBJ databases">
        <title>Sequencing the genomes of 1000 actinobacteria strains.</title>
        <authorList>
            <person name="Klenk H.-P."/>
        </authorList>
    </citation>
    <scope>NUCLEOTIDE SEQUENCE [LARGE SCALE GENOMIC DNA]</scope>
    <source>
        <strain evidence="2 3">DSM 16678</strain>
    </source>
</reference>
<name>A0A839YB89_9ACTN</name>
<evidence type="ECO:0000313" key="3">
    <source>
        <dbReference type="Proteomes" id="UP000580718"/>
    </source>
</evidence>
<dbReference type="AlphaFoldDB" id="A0A839YB89"/>
<evidence type="ECO:0000313" key="2">
    <source>
        <dbReference type="EMBL" id="MBB3677614.1"/>
    </source>
</evidence>
<evidence type="ECO:0000256" key="1">
    <source>
        <dbReference type="SAM" id="MobiDB-lite"/>
    </source>
</evidence>
<dbReference type="OrthoDB" id="5189103at2"/>
<gene>
    <name evidence="2" type="ORF">FHX36_003349</name>
</gene>
<organism evidence="2 3">
    <name type="scientific">Modestobacter versicolor</name>
    <dbReference type="NCBI Taxonomy" id="429133"/>
    <lineage>
        <taxon>Bacteria</taxon>
        <taxon>Bacillati</taxon>
        <taxon>Actinomycetota</taxon>
        <taxon>Actinomycetes</taxon>
        <taxon>Geodermatophilales</taxon>
        <taxon>Geodermatophilaceae</taxon>
        <taxon>Modestobacter</taxon>
    </lineage>
</organism>
<accession>A0A839YB89</accession>
<protein>
    <submittedName>
        <fullName evidence="2">Uncharacterized protein</fullName>
    </submittedName>
</protein>